<accession>A0A645DNM5</accession>
<reference evidence="1" key="1">
    <citation type="submission" date="2019-08" db="EMBL/GenBank/DDBJ databases">
        <authorList>
            <person name="Kucharzyk K."/>
            <person name="Murdoch R.W."/>
            <person name="Higgins S."/>
            <person name="Loffler F."/>
        </authorList>
    </citation>
    <scope>NUCLEOTIDE SEQUENCE</scope>
</reference>
<proteinExistence type="predicted"/>
<organism evidence="1">
    <name type="scientific">bioreactor metagenome</name>
    <dbReference type="NCBI Taxonomy" id="1076179"/>
    <lineage>
        <taxon>unclassified sequences</taxon>
        <taxon>metagenomes</taxon>
        <taxon>ecological metagenomes</taxon>
    </lineage>
</organism>
<sequence>MLTQLADAPVLNAVVGRFVDIVLNQACDAVLFIGNHRVIANIRHRHFRQHLFRRDTLLRALRRDAGQHIPRTQFVGFCQHLFYILKLINIAEQCGL</sequence>
<dbReference type="AlphaFoldDB" id="A0A645DNM5"/>
<evidence type="ECO:0000313" key="1">
    <source>
        <dbReference type="EMBL" id="MPM90698.1"/>
    </source>
</evidence>
<dbReference type="EMBL" id="VSSQ01037886">
    <property type="protein sequence ID" value="MPM90698.1"/>
    <property type="molecule type" value="Genomic_DNA"/>
</dbReference>
<name>A0A645DNM5_9ZZZZ</name>
<comment type="caution">
    <text evidence="1">The sequence shown here is derived from an EMBL/GenBank/DDBJ whole genome shotgun (WGS) entry which is preliminary data.</text>
</comment>
<protein>
    <submittedName>
        <fullName evidence="1">Uncharacterized protein</fullName>
    </submittedName>
</protein>
<gene>
    <name evidence="1" type="ORF">SDC9_137820</name>
</gene>